<evidence type="ECO:0000313" key="2">
    <source>
        <dbReference type="EMBL" id="VEU75680.1"/>
    </source>
</evidence>
<keyword evidence="1" id="KW-0472">Membrane</keyword>
<reference evidence="2 3" key="1">
    <citation type="submission" date="2019-01" db="EMBL/GenBank/DDBJ databases">
        <authorList>
            <consortium name="Pathogen Informatics"/>
        </authorList>
    </citation>
    <scope>NUCLEOTIDE SEQUENCE [LARGE SCALE GENOMIC DNA]</scope>
    <source>
        <strain evidence="2 3">NCTC10168</strain>
    </source>
</reference>
<proteinExistence type="predicted"/>
<dbReference type="EMBL" id="LR215037">
    <property type="protein sequence ID" value="VEU75680.1"/>
    <property type="molecule type" value="Genomic_DNA"/>
</dbReference>
<dbReference type="KEGG" id="mmau:NCTC10168_00610"/>
<name>A0A449B510_9BACT</name>
<sequence>MKIKKILIIILTAIGIIGSISTIGFLQNRNISINKNINKNNNVAVVVKGNVKFPDTYYVEKGIKIKDVLNIANLLNDSDISNIELEKQIYLNETIYVKKTNNLNVGRESKIYLNDLINNQNIYIKGISSNIIKEIQKIVNINKIITWDEIQNIKGVGPKTLAKLKNILVL</sequence>
<dbReference type="Proteomes" id="UP000290243">
    <property type="component" value="Chromosome"/>
</dbReference>
<keyword evidence="1" id="KW-1133">Transmembrane helix</keyword>
<evidence type="ECO:0000313" key="3">
    <source>
        <dbReference type="Proteomes" id="UP000290243"/>
    </source>
</evidence>
<organism evidence="2 3">
    <name type="scientific">Mycoplasmopsis maculosa</name>
    <dbReference type="NCBI Taxonomy" id="114885"/>
    <lineage>
        <taxon>Bacteria</taxon>
        <taxon>Bacillati</taxon>
        <taxon>Mycoplasmatota</taxon>
        <taxon>Mycoplasmoidales</taxon>
        <taxon>Metamycoplasmataceae</taxon>
        <taxon>Mycoplasmopsis</taxon>
    </lineage>
</organism>
<accession>A0A449B510</accession>
<keyword evidence="1" id="KW-0812">Transmembrane</keyword>
<evidence type="ECO:0008006" key="4">
    <source>
        <dbReference type="Google" id="ProtNLM"/>
    </source>
</evidence>
<protein>
    <recommendedName>
        <fullName evidence="4">ComE operon protein 1</fullName>
    </recommendedName>
</protein>
<evidence type="ECO:0000256" key="1">
    <source>
        <dbReference type="SAM" id="Phobius"/>
    </source>
</evidence>
<gene>
    <name evidence="2" type="ORF">NCTC10168_00610</name>
</gene>
<feature type="transmembrane region" description="Helical" evidence="1">
    <location>
        <begin position="6"/>
        <end position="26"/>
    </location>
</feature>
<dbReference type="OrthoDB" id="9790239at2"/>
<dbReference type="RefSeq" id="WP_129646988.1">
    <property type="nucleotide sequence ID" value="NZ_LR215037.1"/>
</dbReference>
<dbReference type="AlphaFoldDB" id="A0A449B510"/>
<keyword evidence="3" id="KW-1185">Reference proteome</keyword>
<dbReference type="NCBIfam" id="NF045978">
    <property type="entry name" value="ComEA_MAG0490"/>
    <property type="match status" value="1"/>
</dbReference>